<dbReference type="AlphaFoldDB" id="A0A0G4PZY8"/>
<organism evidence="1 2">
    <name type="scientific">Proteus penneri</name>
    <dbReference type="NCBI Taxonomy" id="102862"/>
    <lineage>
        <taxon>Bacteria</taxon>
        <taxon>Pseudomonadati</taxon>
        <taxon>Pseudomonadota</taxon>
        <taxon>Gammaproteobacteria</taxon>
        <taxon>Enterobacterales</taxon>
        <taxon>Morganellaceae</taxon>
        <taxon>Proteus</taxon>
    </lineage>
</organism>
<protein>
    <submittedName>
        <fullName evidence="1">Uncharacterized protein</fullName>
    </submittedName>
</protein>
<proteinExistence type="predicted"/>
<name>A0A0G4PZY8_9GAMM</name>
<accession>A0A0G4PZY8</accession>
<sequence>MIRFFYFQKTFWKSIPFILCLILFGQKAFFEINASNKT</sequence>
<reference evidence="2" key="1">
    <citation type="submission" date="2015-06" db="EMBL/GenBank/DDBJ databases">
        <authorList>
            <person name="Urmite Genomes"/>
        </authorList>
    </citation>
    <scope>NUCLEOTIDE SEQUENCE [LARGE SCALE GENOMIC DNA]</scope>
    <source>
        <strain evidence="2">CSUR P1867</strain>
    </source>
</reference>
<dbReference type="EMBL" id="CVRY01000001">
    <property type="protein sequence ID" value="CRL58976.1"/>
    <property type="molecule type" value="Genomic_DNA"/>
</dbReference>
<dbReference type="Proteomes" id="UP000183920">
    <property type="component" value="Unassembled WGS sequence"/>
</dbReference>
<evidence type="ECO:0000313" key="1">
    <source>
        <dbReference type="EMBL" id="CRL58976.1"/>
    </source>
</evidence>
<gene>
    <name evidence="1" type="ORF">BN1804_00145</name>
</gene>
<evidence type="ECO:0000313" key="2">
    <source>
        <dbReference type="Proteomes" id="UP000183920"/>
    </source>
</evidence>